<dbReference type="InterPro" id="IPR036873">
    <property type="entry name" value="Rhodanese-like_dom_sf"/>
</dbReference>
<dbReference type="InterPro" id="IPR029063">
    <property type="entry name" value="SAM-dependent_MTases_sf"/>
</dbReference>
<dbReference type="CDD" id="cd02440">
    <property type="entry name" value="AdoMet_MTases"/>
    <property type="match status" value="1"/>
</dbReference>
<dbReference type="EMBL" id="CAKKNE010000006">
    <property type="protein sequence ID" value="CAH0379753.1"/>
    <property type="molecule type" value="Genomic_DNA"/>
</dbReference>
<evidence type="ECO:0000259" key="1">
    <source>
        <dbReference type="PROSITE" id="PS50206"/>
    </source>
</evidence>
<reference evidence="2" key="1">
    <citation type="submission" date="2021-01" db="EMBL/GenBank/DDBJ databases">
        <authorList>
            <person name="Corre E."/>
            <person name="Pelletier E."/>
            <person name="Niang G."/>
            <person name="Scheremetjew M."/>
            <person name="Finn R."/>
            <person name="Kale V."/>
            <person name="Holt S."/>
            <person name="Cochrane G."/>
            <person name="Meng A."/>
            <person name="Brown T."/>
            <person name="Cohen L."/>
        </authorList>
    </citation>
    <scope>NUCLEOTIDE SEQUENCE</scope>
    <source>
        <strain evidence="2">CCMP1756</strain>
    </source>
</reference>
<protein>
    <recommendedName>
        <fullName evidence="1">Rhodanese domain-containing protein</fullName>
    </recommendedName>
</protein>
<dbReference type="PROSITE" id="PS50206">
    <property type="entry name" value="RHODANESE_3"/>
    <property type="match status" value="1"/>
</dbReference>
<proteinExistence type="predicted"/>
<dbReference type="SUPFAM" id="SSF52821">
    <property type="entry name" value="Rhodanese/Cell cycle control phosphatase"/>
    <property type="match status" value="1"/>
</dbReference>
<evidence type="ECO:0000313" key="2">
    <source>
        <dbReference type="EMBL" id="CAE0704860.1"/>
    </source>
</evidence>
<dbReference type="InterPro" id="IPR001763">
    <property type="entry name" value="Rhodanese-like_dom"/>
</dbReference>
<dbReference type="Gene3D" id="3.40.250.10">
    <property type="entry name" value="Rhodanese-like domain"/>
    <property type="match status" value="1"/>
</dbReference>
<dbReference type="OrthoDB" id="4074at2759"/>
<feature type="domain" description="Rhodanese" evidence="1">
    <location>
        <begin position="5"/>
        <end position="62"/>
    </location>
</feature>
<keyword evidence="4" id="KW-1185">Reference proteome</keyword>
<name>A0A7S4A645_9STRA</name>
<gene>
    <name evidence="2" type="ORF">PCAL00307_LOCUS20308</name>
    <name evidence="3" type="ORF">PECAL_6P13900</name>
</gene>
<dbReference type="Proteomes" id="UP000789595">
    <property type="component" value="Unassembled WGS sequence"/>
</dbReference>
<reference evidence="3" key="2">
    <citation type="submission" date="2021-11" db="EMBL/GenBank/DDBJ databases">
        <authorList>
            <consortium name="Genoscope - CEA"/>
            <person name="William W."/>
        </authorList>
    </citation>
    <scope>NUCLEOTIDE SEQUENCE</scope>
</reference>
<dbReference type="SUPFAM" id="SSF53335">
    <property type="entry name" value="S-adenosyl-L-methionine-dependent methyltransferases"/>
    <property type="match status" value="1"/>
</dbReference>
<organism evidence="2">
    <name type="scientific">Pelagomonas calceolata</name>
    <dbReference type="NCBI Taxonomy" id="35677"/>
    <lineage>
        <taxon>Eukaryota</taxon>
        <taxon>Sar</taxon>
        <taxon>Stramenopiles</taxon>
        <taxon>Ochrophyta</taxon>
        <taxon>Pelagophyceae</taxon>
        <taxon>Pelagomonadales</taxon>
        <taxon>Pelagomonadaceae</taxon>
        <taxon>Pelagomonas</taxon>
    </lineage>
</organism>
<evidence type="ECO:0000313" key="3">
    <source>
        <dbReference type="EMBL" id="CAH0379753.1"/>
    </source>
</evidence>
<dbReference type="Pfam" id="PF13489">
    <property type="entry name" value="Methyltransf_23"/>
    <property type="match status" value="1"/>
</dbReference>
<dbReference type="Gene3D" id="3.40.50.150">
    <property type="entry name" value="Vaccinia Virus protein VP39"/>
    <property type="match status" value="1"/>
</dbReference>
<dbReference type="AlphaFoldDB" id="A0A7S4A645"/>
<accession>A0A7S4A645</accession>
<sequence length="271" mass="29571">MAIPLVLDVRSQPTYEAGHAIDAYNIPFDELRDRGFEMPSHKMPLVVECDAADVETVREWFATRDERCRWNVVDVRAASAEKSGPGAPGRFLFSGSPLLAAMEQHVQAAAAAPGSRALDVGSGSGRDAALLCCRYGFDLVCALDRDAKALNRWTRLLDRHQVARESRVAVEATIRAEGDLTAALASLPGPWDLIHAARFLKREMLAELASLLAPGGLLLFHTFCEDPPRAQHAVAPGELRRAFSSLEILRDDVGAIDDGRELSFFAARRPA</sequence>
<dbReference type="EMBL" id="HBIW01023567">
    <property type="protein sequence ID" value="CAE0704860.1"/>
    <property type="molecule type" value="Transcribed_RNA"/>
</dbReference>
<evidence type="ECO:0000313" key="4">
    <source>
        <dbReference type="Proteomes" id="UP000789595"/>
    </source>
</evidence>